<dbReference type="InterPro" id="IPR035235">
    <property type="entry name" value="DUF5343"/>
</dbReference>
<feature type="region of interest" description="Disordered" evidence="1">
    <location>
        <begin position="149"/>
        <end position="174"/>
    </location>
</feature>
<name>A0A446CL65_9BURK</name>
<proteinExistence type="predicted"/>
<dbReference type="EMBL" id="UFQC01000015">
    <property type="protein sequence ID" value="SSW68629.1"/>
    <property type="molecule type" value="Genomic_DNA"/>
</dbReference>
<dbReference type="Pfam" id="PF17278">
    <property type="entry name" value="DUF5343"/>
    <property type="match status" value="1"/>
</dbReference>
<dbReference type="OrthoDB" id="6042316at2"/>
<dbReference type="RefSeq" id="WP_129241784.1">
    <property type="nucleotide sequence ID" value="NZ_UFQC01000015.1"/>
</dbReference>
<organism evidence="2 3">
    <name type="scientific">Achromobacter veterisilvae</name>
    <dbReference type="NCBI Taxonomy" id="2069367"/>
    <lineage>
        <taxon>Bacteria</taxon>
        <taxon>Pseudomonadati</taxon>
        <taxon>Pseudomonadota</taxon>
        <taxon>Betaproteobacteria</taxon>
        <taxon>Burkholderiales</taxon>
        <taxon>Alcaligenaceae</taxon>
        <taxon>Achromobacter</taxon>
    </lineage>
</organism>
<sequence length="250" mass="27312">MADKTTLKPPYASYRSFSKLMEDLRAHPVLPGVIDRHYLSKRSGSERAALVAALRWFGLVDEEGVPTEALTRFITANEAEQKSLLAGLVHQSYAFMSDGTINLANATTGQMAERFRQYEISGSTLTKSITFFLAAAREAGIELSPHVKAPAAPAANGTAKKRSKQSLGIPAAAPASEVPSAVSTPMHPNKPGRIYIPIPIFGDQGMIELPDQMDERQWASVIKMTEFILKNYRDTMATPFERQADDGGEE</sequence>
<reference evidence="2 3" key="1">
    <citation type="submission" date="2018-07" db="EMBL/GenBank/DDBJ databases">
        <authorList>
            <person name="Peeters C."/>
        </authorList>
    </citation>
    <scope>NUCLEOTIDE SEQUENCE [LARGE SCALE GENOMIC DNA]</scope>
    <source>
        <strain evidence="2 3">LMG 30378</strain>
    </source>
</reference>
<evidence type="ECO:0000313" key="3">
    <source>
        <dbReference type="Proteomes" id="UP000289465"/>
    </source>
</evidence>
<evidence type="ECO:0000256" key="1">
    <source>
        <dbReference type="SAM" id="MobiDB-lite"/>
    </source>
</evidence>
<accession>A0A446CL65</accession>
<gene>
    <name evidence="2" type="ORF">AVE30378_03088</name>
</gene>
<evidence type="ECO:0008006" key="4">
    <source>
        <dbReference type="Google" id="ProtNLM"/>
    </source>
</evidence>
<protein>
    <recommendedName>
        <fullName evidence="4">DUF5343 domain-containing protein</fullName>
    </recommendedName>
</protein>
<dbReference type="Proteomes" id="UP000289465">
    <property type="component" value="Unassembled WGS sequence"/>
</dbReference>
<evidence type="ECO:0000313" key="2">
    <source>
        <dbReference type="EMBL" id="SSW68629.1"/>
    </source>
</evidence>
<dbReference type="AlphaFoldDB" id="A0A446CL65"/>